<evidence type="ECO:0000256" key="6">
    <source>
        <dbReference type="SAM" id="Phobius"/>
    </source>
</evidence>
<keyword evidence="4 6" id="KW-1133">Transmembrane helix</keyword>
<dbReference type="SUPFAM" id="SSF52058">
    <property type="entry name" value="L domain-like"/>
    <property type="match status" value="1"/>
</dbReference>
<dbReference type="InterPro" id="IPR003591">
    <property type="entry name" value="Leu-rich_rpt_typical-subtyp"/>
</dbReference>
<dbReference type="InterPro" id="IPR001611">
    <property type="entry name" value="Leu-rich_rpt"/>
</dbReference>
<evidence type="ECO:0000313" key="8">
    <source>
        <dbReference type="Proteomes" id="UP001652623"/>
    </source>
</evidence>
<accession>A0ABM3ZUE9</accession>
<dbReference type="PANTHER" id="PTHR48065:SF25">
    <property type="entry name" value="OS01G0891700 PROTEIN"/>
    <property type="match status" value="1"/>
</dbReference>
<reference evidence="9" key="1">
    <citation type="submission" date="2025-08" db="UniProtKB">
        <authorList>
            <consortium name="RefSeq"/>
        </authorList>
    </citation>
    <scope>IDENTIFICATION</scope>
    <source>
        <tissue evidence="9">Seedling</tissue>
    </source>
</reference>
<evidence type="ECO:0000256" key="1">
    <source>
        <dbReference type="ARBA" id="ARBA00022614"/>
    </source>
</evidence>
<protein>
    <submittedName>
        <fullName evidence="9">Receptor-like protein 6</fullName>
    </submittedName>
</protein>
<dbReference type="Proteomes" id="UP001652623">
    <property type="component" value="Chromosome 10"/>
</dbReference>
<keyword evidence="3" id="KW-0677">Repeat</keyword>
<dbReference type="InterPro" id="IPR032675">
    <property type="entry name" value="LRR_dom_sf"/>
</dbReference>
<name>A0ABM3ZUE9_ZIZJJ</name>
<sequence length="832" mass="92559">MKRTHQFLLFYVVVISSSMFVTHSLNSCTTTFPCLPHQTSVLLQLKQEFALKKPEIDSYLGWHSSYPKMRYWKAGSDCCLWDGVTCDMATGHVVSLDLSGSWLNGPLRSNSSLFRLLHLLKLNLAFNNFTSSPIPSELGQLSRLTHLNLSSSEFSGHIPSEISKLTNIMSFDLSDCYGLYVREAGLERLIQNMTNLRLLNLDGVDLSSSSVPQSMANLSFLTHLSLWNCYLQGEFPQNIFQLPNIQSIDLSQNMGLTGSLPEFNCSSNVKSLVIFTTSFLGKLPDSVGNLKSLNVLNLGSFSGTVPSSLWNLSELVELDLSVNYFKGRLPSTLGNLPNLTSLDLSDNEFGGELPSSIKNLPQLKSLTLRRNNFSGQISTSFRNLTQLTYFDLSYNFFHGNFPNPVAFPYLIEEIYLGHNKLTSIPSCNLNLPFLYLLDLSNNLLTGVIPSFSFVMFSSGILNLDDNQITDLGISNSSKLGTLSLSNNLFTGVIPSSLFTISSLVSLNLDDNHIIDLDISNSSKLKSLVLSNNLFTGVIPPSLFAIPSLVFLNLDDNQFTDLDIYNSSRLTILSLSRNRLSRLIPRSISKLKKLGELRLDSNNLSGKVDFGIFSELTGLKSLDLSYNSRLSIANTSMDSTLPHFEDLHLSSCNISEFPIFLKTQDELKYLELSNNRIEGLIPKWFLTVGIETLESLDLSYNFICGWEEIQSLILPWKALKSLDLSSNFLQGPLVVPPMSTEYFSISNNSLTGRIDPLFCKLRKLVSLNASNNHLNGTIPLCFNNISNWEEAPSLENLDLHSNMLQGLLVVPPMSITFIFISNNSFVGGIDPMF</sequence>
<gene>
    <name evidence="9" type="primary">LOC107411806</name>
</gene>
<dbReference type="InterPro" id="IPR013210">
    <property type="entry name" value="LRR_N_plant-typ"/>
</dbReference>
<keyword evidence="1" id="KW-0433">Leucine-rich repeat</keyword>
<evidence type="ECO:0000256" key="3">
    <source>
        <dbReference type="ARBA" id="ARBA00022737"/>
    </source>
</evidence>
<evidence type="ECO:0000259" key="7">
    <source>
        <dbReference type="Pfam" id="PF08263"/>
    </source>
</evidence>
<proteinExistence type="predicted"/>
<evidence type="ECO:0000256" key="2">
    <source>
        <dbReference type="ARBA" id="ARBA00022692"/>
    </source>
</evidence>
<dbReference type="Pfam" id="PF00560">
    <property type="entry name" value="LRR_1"/>
    <property type="match status" value="9"/>
</dbReference>
<dbReference type="GeneID" id="107411806"/>
<keyword evidence="8" id="KW-1185">Reference proteome</keyword>
<dbReference type="PROSITE" id="PS51450">
    <property type="entry name" value="LRR"/>
    <property type="match status" value="3"/>
</dbReference>
<evidence type="ECO:0000313" key="9">
    <source>
        <dbReference type="RefSeq" id="XP_060668123.1"/>
    </source>
</evidence>
<dbReference type="SMART" id="SM00365">
    <property type="entry name" value="LRR_SD22"/>
    <property type="match status" value="6"/>
</dbReference>
<organism evidence="8 9">
    <name type="scientific">Ziziphus jujuba</name>
    <name type="common">Chinese jujube</name>
    <name type="synonym">Ziziphus sativa</name>
    <dbReference type="NCBI Taxonomy" id="326968"/>
    <lineage>
        <taxon>Eukaryota</taxon>
        <taxon>Viridiplantae</taxon>
        <taxon>Streptophyta</taxon>
        <taxon>Embryophyta</taxon>
        <taxon>Tracheophyta</taxon>
        <taxon>Spermatophyta</taxon>
        <taxon>Magnoliopsida</taxon>
        <taxon>eudicotyledons</taxon>
        <taxon>Gunneridae</taxon>
        <taxon>Pentapetalae</taxon>
        <taxon>rosids</taxon>
        <taxon>fabids</taxon>
        <taxon>Rosales</taxon>
        <taxon>Rhamnaceae</taxon>
        <taxon>Paliureae</taxon>
        <taxon>Ziziphus</taxon>
    </lineage>
</organism>
<dbReference type="Gene3D" id="3.80.10.10">
    <property type="entry name" value="Ribonuclease Inhibitor"/>
    <property type="match status" value="5"/>
</dbReference>
<dbReference type="RefSeq" id="XP_060668123.1">
    <property type="nucleotide sequence ID" value="XM_060812140.1"/>
</dbReference>
<evidence type="ECO:0000256" key="5">
    <source>
        <dbReference type="ARBA" id="ARBA00023136"/>
    </source>
</evidence>
<feature type="transmembrane region" description="Helical" evidence="6">
    <location>
        <begin position="7"/>
        <end position="25"/>
    </location>
</feature>
<evidence type="ECO:0000256" key="4">
    <source>
        <dbReference type="ARBA" id="ARBA00022989"/>
    </source>
</evidence>
<dbReference type="SUPFAM" id="SSF52047">
    <property type="entry name" value="RNI-like"/>
    <property type="match status" value="2"/>
</dbReference>
<dbReference type="Pfam" id="PF08263">
    <property type="entry name" value="LRRNT_2"/>
    <property type="match status" value="1"/>
</dbReference>
<keyword evidence="2 6" id="KW-0812">Transmembrane</keyword>
<dbReference type="Pfam" id="PF13855">
    <property type="entry name" value="LRR_8"/>
    <property type="match status" value="1"/>
</dbReference>
<keyword evidence="5 6" id="KW-0472">Membrane</keyword>
<feature type="domain" description="Leucine-rich repeat-containing N-terminal plant-type" evidence="7">
    <location>
        <begin position="36"/>
        <end position="87"/>
    </location>
</feature>
<dbReference type="SMART" id="SM00369">
    <property type="entry name" value="LRR_TYP"/>
    <property type="match status" value="13"/>
</dbReference>
<dbReference type="PANTHER" id="PTHR48065">
    <property type="entry name" value="OS10G0469600 PROTEIN"/>
    <property type="match status" value="1"/>
</dbReference>